<feature type="compositionally biased region" description="Pro residues" evidence="1">
    <location>
        <begin position="184"/>
        <end position="196"/>
    </location>
</feature>
<proteinExistence type="predicted"/>
<evidence type="ECO:0000256" key="1">
    <source>
        <dbReference type="SAM" id="MobiDB-lite"/>
    </source>
</evidence>
<feature type="region of interest" description="Disordered" evidence="1">
    <location>
        <begin position="212"/>
        <end position="233"/>
    </location>
</feature>
<protein>
    <submittedName>
        <fullName evidence="2">Uncharacterized protein</fullName>
    </submittedName>
</protein>
<organism evidence="2 3">
    <name type="scientific">Colletotrichum sojae</name>
    <dbReference type="NCBI Taxonomy" id="2175907"/>
    <lineage>
        <taxon>Eukaryota</taxon>
        <taxon>Fungi</taxon>
        <taxon>Dikarya</taxon>
        <taxon>Ascomycota</taxon>
        <taxon>Pezizomycotina</taxon>
        <taxon>Sordariomycetes</taxon>
        <taxon>Hypocreomycetidae</taxon>
        <taxon>Glomerellales</taxon>
        <taxon>Glomerellaceae</taxon>
        <taxon>Colletotrichum</taxon>
        <taxon>Colletotrichum orchidearum species complex</taxon>
    </lineage>
</organism>
<dbReference type="AlphaFoldDB" id="A0A8H6JX18"/>
<evidence type="ECO:0000313" key="2">
    <source>
        <dbReference type="EMBL" id="KAF6821019.1"/>
    </source>
</evidence>
<keyword evidence="3" id="KW-1185">Reference proteome</keyword>
<comment type="caution">
    <text evidence="2">The sequence shown here is derived from an EMBL/GenBank/DDBJ whole genome shotgun (WGS) entry which is preliminary data.</text>
</comment>
<name>A0A8H6JX18_9PEZI</name>
<sequence>MAPAKSPELAKYQATLINRIPTIVSAAYRQAVIETIERLVDNVNPEECSLRWRIQAAFHSDTEPASHEVIALALTFESGMFEGPLLAVQKAFYKNHMKIRKHRKEWSIPGLTGAINCAESDDDDIDNTIDNGEGPSTQGVKRKINEVIDLTDDDDTRGKKPTTNPASSHVESENTPRLNQLAKGPPPIAERTPPPARTVKVPSFALARLPAPASMSPATPRANPDNIQNQPAPSPPVGVITMYNKHKELTTRINTFHTQAVELNSHAETLRKELVATSERRAADDDESLKGLDGYLSTYNGLSMRILKCHEDTISVINKAADLQAEHNKMWEEVNDRLKKLEKAVTELVAAASREADLRGNECKQERN</sequence>
<feature type="region of interest" description="Disordered" evidence="1">
    <location>
        <begin position="120"/>
        <end position="196"/>
    </location>
</feature>
<reference evidence="2 3" key="1">
    <citation type="journal article" date="2020" name="Phytopathology">
        <title>Genome Sequence Resources of Colletotrichum truncatum, C. plurivorum, C. musicola, and C. sojae: Four Species Pathogenic to Soybean (Glycine max).</title>
        <authorList>
            <person name="Rogerio F."/>
            <person name="Boufleur T.R."/>
            <person name="Ciampi-Guillardi M."/>
            <person name="Sukno S.A."/>
            <person name="Thon M.R."/>
            <person name="Massola Junior N.S."/>
            <person name="Baroncelli R."/>
        </authorList>
    </citation>
    <scope>NUCLEOTIDE SEQUENCE [LARGE SCALE GENOMIC DNA]</scope>
    <source>
        <strain evidence="2 3">LFN0009</strain>
    </source>
</reference>
<dbReference type="Proteomes" id="UP000652219">
    <property type="component" value="Unassembled WGS sequence"/>
</dbReference>
<feature type="compositionally biased region" description="Polar residues" evidence="1">
    <location>
        <begin position="161"/>
        <end position="178"/>
    </location>
</feature>
<evidence type="ECO:0000313" key="3">
    <source>
        <dbReference type="Proteomes" id="UP000652219"/>
    </source>
</evidence>
<gene>
    <name evidence="2" type="ORF">CSOJ01_00454</name>
</gene>
<dbReference type="EMBL" id="WIGN01000003">
    <property type="protein sequence ID" value="KAF6821019.1"/>
    <property type="molecule type" value="Genomic_DNA"/>
</dbReference>
<accession>A0A8H6JX18</accession>